<evidence type="ECO:0000313" key="7">
    <source>
        <dbReference type="EMBL" id="CAH0390130.1"/>
    </source>
</evidence>
<evidence type="ECO:0000256" key="4">
    <source>
        <dbReference type="HAMAP-Rule" id="MF_03028"/>
    </source>
</evidence>
<dbReference type="HAMAP" id="MF_03028">
    <property type="entry name" value="Pescadillo"/>
    <property type="match status" value="1"/>
</dbReference>
<dbReference type="Gene3D" id="3.40.50.10190">
    <property type="entry name" value="BRCT domain"/>
    <property type="match status" value="1"/>
</dbReference>
<evidence type="ECO:0000256" key="5">
    <source>
        <dbReference type="SAM" id="MobiDB-lite"/>
    </source>
</evidence>
<dbReference type="GO" id="GO:0003723">
    <property type="term" value="F:RNA binding"/>
    <property type="evidence" value="ECO:0007669"/>
    <property type="project" value="TreeGrafter"/>
</dbReference>
<evidence type="ECO:0000256" key="2">
    <source>
        <dbReference type="ARBA" id="ARBA00022552"/>
    </source>
</evidence>
<dbReference type="GO" id="GO:0043021">
    <property type="term" value="F:ribonucleoprotein complex binding"/>
    <property type="evidence" value="ECO:0007669"/>
    <property type="project" value="UniProtKB-UniRule"/>
</dbReference>
<comment type="function">
    <text evidence="4">Required for maturation of ribosomal RNAs and formation of the large ribosomal subunit.</text>
</comment>
<dbReference type="GO" id="GO:0005654">
    <property type="term" value="C:nucleoplasm"/>
    <property type="evidence" value="ECO:0007669"/>
    <property type="project" value="UniProtKB-SubCell"/>
</dbReference>
<organism evidence="7 8">
    <name type="scientific">Bemisia tabaci</name>
    <name type="common">Sweetpotato whitefly</name>
    <name type="synonym">Aleurodes tabaci</name>
    <dbReference type="NCBI Taxonomy" id="7038"/>
    <lineage>
        <taxon>Eukaryota</taxon>
        <taxon>Metazoa</taxon>
        <taxon>Ecdysozoa</taxon>
        <taxon>Arthropoda</taxon>
        <taxon>Hexapoda</taxon>
        <taxon>Insecta</taxon>
        <taxon>Pterygota</taxon>
        <taxon>Neoptera</taxon>
        <taxon>Paraneoptera</taxon>
        <taxon>Hemiptera</taxon>
        <taxon>Sternorrhyncha</taxon>
        <taxon>Aleyrodoidea</taxon>
        <taxon>Aleyrodidae</taxon>
        <taxon>Aleyrodinae</taxon>
        <taxon>Bemisia</taxon>
    </lineage>
</organism>
<evidence type="ECO:0000313" key="8">
    <source>
        <dbReference type="Proteomes" id="UP001152759"/>
    </source>
</evidence>
<feature type="compositionally biased region" description="Acidic residues" evidence="5">
    <location>
        <begin position="452"/>
        <end position="486"/>
    </location>
</feature>
<evidence type="ECO:0000256" key="1">
    <source>
        <dbReference type="ARBA" id="ARBA00022517"/>
    </source>
</evidence>
<sequence length="607" mass="70598">MGKRKKKFTEGEATEYISRNVALKKLQLNLKQFRTLCILKGIYPREPKERKRAQGGKGGIKTLYAKKDIQFLLHEPNIWKLWEGQALNKKKIKAKHAGNFEHLRVLTKNKPRLKMDHIIKERYPTFIDALSDLDDCLTMCFFYATLPKFSKVPRAIVNLARRLTLEFQHAVIASRSLRKAFISVKGFYFQAEIKGQTITWIVPHQFTFNPASKLEADFGTMSTFVQFYINLLGFVNFKLFHQLNLVYPPKLNFVSVTKTEKSLVDPETYIMERVAALNTPLMRAGPAPVDDDVELDQFPDGDDPEEAERVKKEFEQVAKLKTLFNGLKVFLNREVPREPLVFILRCFGAEVSWDKTTFVGATFSEDDETITHQIVDRPSVEKKFISRYYVQPQWVFDCVNRRELIPTDQYLIGAELPAHLSPFVSSTSTTRYVPPEERALHDPTVMLNRGEDSDEISSAEEEDEDDESENNSDSENEEGDENEMEQEQISHAGNEKLDNEALTEEERKEKLRQEKKAEMAVAAGKVPRFNPYDKFRSNKEEQSLIEKMIPRKKQYLYNLMMKRRQERASKVRNFARKRELIEKEEKIKRKVQKKIERKKSVAAMMAE</sequence>
<comment type="subcellular location">
    <subcellularLocation>
        <location evidence="4">Nucleus</location>
        <location evidence="4">Nucleolus</location>
    </subcellularLocation>
    <subcellularLocation>
        <location evidence="4">Nucleus</location>
        <location evidence="4">Nucleoplasm</location>
    </subcellularLocation>
</comment>
<reference evidence="7" key="1">
    <citation type="submission" date="2021-12" db="EMBL/GenBank/DDBJ databases">
        <authorList>
            <person name="King R."/>
        </authorList>
    </citation>
    <scope>NUCLEOTIDE SEQUENCE</scope>
</reference>
<dbReference type="PROSITE" id="PS50172">
    <property type="entry name" value="BRCT"/>
    <property type="match status" value="1"/>
</dbReference>
<dbReference type="PANTHER" id="PTHR12221:SF6">
    <property type="entry name" value="PESCADILLO HOMOLOG"/>
    <property type="match status" value="1"/>
</dbReference>
<evidence type="ECO:0000256" key="3">
    <source>
        <dbReference type="ARBA" id="ARBA00023242"/>
    </source>
</evidence>
<dbReference type="InterPro" id="IPR036420">
    <property type="entry name" value="BRCT_dom_sf"/>
</dbReference>
<dbReference type="InterPro" id="IPR010613">
    <property type="entry name" value="PES"/>
</dbReference>
<accession>A0A9P0AFJ9</accession>
<dbReference type="SUPFAM" id="SSF52113">
    <property type="entry name" value="BRCT domain"/>
    <property type="match status" value="1"/>
</dbReference>
<gene>
    <name evidence="7" type="ORF">BEMITA_LOCUS8880</name>
</gene>
<dbReference type="KEGG" id="btab:109031690"/>
<keyword evidence="2 4" id="KW-0698">rRNA processing</keyword>
<dbReference type="AlphaFoldDB" id="A0A9P0AFJ9"/>
<dbReference type="GO" id="GO:0000463">
    <property type="term" value="P:maturation of LSU-rRNA from tricistronic rRNA transcript (SSU-rRNA, 5.8S rRNA, LSU-rRNA)"/>
    <property type="evidence" value="ECO:0007669"/>
    <property type="project" value="UniProtKB-UniRule"/>
</dbReference>
<dbReference type="GO" id="GO:0030687">
    <property type="term" value="C:preribosome, large subunit precursor"/>
    <property type="evidence" value="ECO:0007669"/>
    <property type="project" value="UniProtKB-UniRule"/>
</dbReference>
<feature type="region of interest" description="Disordered" evidence="5">
    <location>
        <begin position="425"/>
        <end position="519"/>
    </location>
</feature>
<dbReference type="GO" id="GO:0000466">
    <property type="term" value="P:maturation of 5.8S rRNA from tricistronic rRNA transcript (SSU-rRNA, 5.8S rRNA, LSU-rRNA)"/>
    <property type="evidence" value="ECO:0007669"/>
    <property type="project" value="UniProtKB-UniRule"/>
</dbReference>
<dbReference type="PANTHER" id="PTHR12221">
    <property type="entry name" value="PESCADILLO - RELATED"/>
    <property type="match status" value="1"/>
</dbReference>
<name>A0A9P0AFJ9_BEMTA</name>
<dbReference type="EMBL" id="OU963866">
    <property type="protein sequence ID" value="CAH0390130.1"/>
    <property type="molecule type" value="Genomic_DNA"/>
</dbReference>
<dbReference type="SMART" id="SM00292">
    <property type="entry name" value="BRCT"/>
    <property type="match status" value="1"/>
</dbReference>
<evidence type="ECO:0000259" key="6">
    <source>
        <dbReference type="PROSITE" id="PS50172"/>
    </source>
</evidence>
<dbReference type="GO" id="GO:0070545">
    <property type="term" value="C:PeBoW complex"/>
    <property type="evidence" value="ECO:0007669"/>
    <property type="project" value="TreeGrafter"/>
</dbReference>
<dbReference type="FunFam" id="3.40.50.10190:FF:000002">
    <property type="entry name" value="Pescadillo homolog"/>
    <property type="match status" value="1"/>
</dbReference>
<proteinExistence type="inferred from homology"/>
<keyword evidence="8" id="KW-1185">Reference proteome</keyword>
<protein>
    <recommendedName>
        <fullName evidence="4">Pescadillo homolog</fullName>
    </recommendedName>
</protein>
<keyword evidence="3 4" id="KW-0539">Nucleus</keyword>
<keyword evidence="1 4" id="KW-0690">Ribosome biogenesis</keyword>
<dbReference type="Proteomes" id="UP001152759">
    <property type="component" value="Chromosome 5"/>
</dbReference>
<comment type="similarity">
    <text evidence="4">Belongs to the pescadillo family.</text>
</comment>
<feature type="domain" description="BRCT" evidence="6">
    <location>
        <begin position="319"/>
        <end position="412"/>
    </location>
</feature>
<dbReference type="CDD" id="cd17709">
    <property type="entry name" value="BRCT_pescadillo_like"/>
    <property type="match status" value="1"/>
</dbReference>
<dbReference type="Pfam" id="PF06732">
    <property type="entry name" value="Pescadillo_N"/>
    <property type="match status" value="1"/>
</dbReference>
<dbReference type="InterPro" id="IPR001357">
    <property type="entry name" value="BRCT_dom"/>
</dbReference>
<feature type="compositionally biased region" description="Basic and acidic residues" evidence="5">
    <location>
        <begin position="493"/>
        <end position="518"/>
    </location>
</feature>